<protein>
    <submittedName>
        <fullName evidence="1">Uncharacterized protein</fullName>
    </submittedName>
</protein>
<keyword evidence="2" id="KW-1185">Reference proteome</keyword>
<gene>
    <name evidence="1" type="ORF">Pla22_37200</name>
</gene>
<proteinExistence type="predicted"/>
<name>A0A5C5WJM4_9BACT</name>
<dbReference type="EMBL" id="SJPI01000002">
    <property type="protein sequence ID" value="TWT50976.1"/>
    <property type="molecule type" value="Genomic_DNA"/>
</dbReference>
<comment type="caution">
    <text evidence="1">The sequence shown here is derived from an EMBL/GenBank/DDBJ whole genome shotgun (WGS) entry which is preliminary data.</text>
</comment>
<sequence>MNDEEFISAVHRHRDEPAACLEFQPRIEKLVDFEHCRQICDFVHGFEAKWERHVATSSLHTTLPRERGVYMFVWRPPFEFAFDPNGKECVNYILYVGKAGIENGTTDTIRDRYYSEYRKFVNCDPNTLWDRTADTTREQRLRKFLNLRPLEFWMLPLPLIDAKEIELVERQLIRVFNPPINRTHGTRLRPSKPEPAF</sequence>
<evidence type="ECO:0000313" key="1">
    <source>
        <dbReference type="EMBL" id="TWT50976.1"/>
    </source>
</evidence>
<dbReference type="RefSeq" id="WP_146516100.1">
    <property type="nucleotide sequence ID" value="NZ_SJPI01000002.1"/>
</dbReference>
<dbReference type="AlphaFoldDB" id="A0A5C5WJM4"/>
<organism evidence="1 2">
    <name type="scientific">Rubripirellula amarantea</name>
    <dbReference type="NCBI Taxonomy" id="2527999"/>
    <lineage>
        <taxon>Bacteria</taxon>
        <taxon>Pseudomonadati</taxon>
        <taxon>Planctomycetota</taxon>
        <taxon>Planctomycetia</taxon>
        <taxon>Pirellulales</taxon>
        <taxon>Pirellulaceae</taxon>
        <taxon>Rubripirellula</taxon>
    </lineage>
</organism>
<dbReference type="OrthoDB" id="4267383at2"/>
<evidence type="ECO:0000313" key="2">
    <source>
        <dbReference type="Proteomes" id="UP000316598"/>
    </source>
</evidence>
<dbReference type="Proteomes" id="UP000316598">
    <property type="component" value="Unassembled WGS sequence"/>
</dbReference>
<reference evidence="1 2" key="1">
    <citation type="submission" date="2019-02" db="EMBL/GenBank/DDBJ databases">
        <title>Deep-cultivation of Planctomycetes and their phenomic and genomic characterization uncovers novel biology.</title>
        <authorList>
            <person name="Wiegand S."/>
            <person name="Jogler M."/>
            <person name="Boedeker C."/>
            <person name="Pinto D."/>
            <person name="Vollmers J."/>
            <person name="Rivas-Marin E."/>
            <person name="Kohn T."/>
            <person name="Peeters S.H."/>
            <person name="Heuer A."/>
            <person name="Rast P."/>
            <person name="Oberbeckmann S."/>
            <person name="Bunk B."/>
            <person name="Jeske O."/>
            <person name="Meyerdierks A."/>
            <person name="Storesund J.E."/>
            <person name="Kallscheuer N."/>
            <person name="Luecker S."/>
            <person name="Lage O.M."/>
            <person name="Pohl T."/>
            <person name="Merkel B.J."/>
            <person name="Hornburger P."/>
            <person name="Mueller R.-W."/>
            <person name="Bruemmer F."/>
            <person name="Labrenz M."/>
            <person name="Spormann A.M."/>
            <person name="Op Den Camp H."/>
            <person name="Overmann J."/>
            <person name="Amann R."/>
            <person name="Jetten M.S.M."/>
            <person name="Mascher T."/>
            <person name="Medema M.H."/>
            <person name="Devos D.P."/>
            <person name="Kaster A.-K."/>
            <person name="Ovreas L."/>
            <person name="Rohde M."/>
            <person name="Galperin M.Y."/>
            <person name="Jogler C."/>
        </authorList>
    </citation>
    <scope>NUCLEOTIDE SEQUENCE [LARGE SCALE GENOMIC DNA]</scope>
    <source>
        <strain evidence="1 2">Pla22</strain>
    </source>
</reference>
<accession>A0A5C5WJM4</accession>